<sequence>MKTYNLTRILLVVVAFVFFACSETEEPESIYVYFKEKSSSVVESHPDEIRIPVKVFATSDMVDDLTMNYALEGNEKGIVSDKSNGILIFESGYAAYTSYITLGVNDNATGDGDVDVVISLSSTANVTLGIGEGANNTNGTFTLTVLDDDIACLAELWTGDVNCTDNVWPSWSPSYCIGEKVGDDCQRLNLTFDFWAMSSLETFLELELGPIDPDTKQGNVTLLNDYNAVGGGYDVTFHAGPAGTYNGNTFELNLELQFSGYDIGGDGIYRFTVKK</sequence>
<reference evidence="2 3" key="1">
    <citation type="journal article" date="2014" name="Int. J. Syst. Evol. Microbiol.">
        <title>Carboxylicivirga gen. nov. in the family Marinilabiliaceae with two novel species, Carboxylicivirga mesophila sp. nov. and Carboxylicivirga taeanensis sp. nov., and reclassification of Cytophaga fermentans as Saccharicrinis fermentans gen. nov., comb. nov.</title>
        <authorList>
            <person name="Yang S.H."/>
            <person name="Seo H.S."/>
            <person name="Woo J.H."/>
            <person name="Oh H.M."/>
            <person name="Jang H."/>
            <person name="Lee J.H."/>
            <person name="Kim S.J."/>
            <person name="Kwon K.K."/>
        </authorList>
    </citation>
    <scope>NUCLEOTIDE SEQUENCE [LARGE SCALE GENOMIC DNA]</scope>
    <source>
        <strain evidence="2 3">JCM 18290</strain>
    </source>
</reference>
<gene>
    <name evidence="2" type="ORF">KEM09_01330</name>
</gene>
<evidence type="ECO:0000256" key="1">
    <source>
        <dbReference type="SAM" id="SignalP"/>
    </source>
</evidence>
<evidence type="ECO:0000313" key="2">
    <source>
        <dbReference type="EMBL" id="MBS2210025.1"/>
    </source>
</evidence>
<dbReference type="EMBL" id="JAGUCN010000001">
    <property type="protein sequence ID" value="MBS2210025.1"/>
    <property type="molecule type" value="Genomic_DNA"/>
</dbReference>
<evidence type="ECO:0000313" key="3">
    <source>
        <dbReference type="Proteomes" id="UP000721861"/>
    </source>
</evidence>
<organism evidence="2 3">
    <name type="scientific">Carboxylicivirga mesophila</name>
    <dbReference type="NCBI Taxonomy" id="1166478"/>
    <lineage>
        <taxon>Bacteria</taxon>
        <taxon>Pseudomonadati</taxon>
        <taxon>Bacteroidota</taxon>
        <taxon>Bacteroidia</taxon>
        <taxon>Marinilabiliales</taxon>
        <taxon>Marinilabiliaceae</taxon>
        <taxon>Carboxylicivirga</taxon>
    </lineage>
</organism>
<keyword evidence="3" id="KW-1185">Reference proteome</keyword>
<feature type="signal peptide" evidence="1">
    <location>
        <begin position="1"/>
        <end position="20"/>
    </location>
</feature>
<protein>
    <recommendedName>
        <fullName evidence="4">Calx-beta domain-containing protein</fullName>
    </recommendedName>
</protein>
<name>A0ABS5K4U1_9BACT</name>
<evidence type="ECO:0008006" key="4">
    <source>
        <dbReference type="Google" id="ProtNLM"/>
    </source>
</evidence>
<dbReference type="RefSeq" id="WP_212224203.1">
    <property type="nucleotide sequence ID" value="NZ_JAGUCN010000001.1"/>
</dbReference>
<accession>A0ABS5K4U1</accession>
<proteinExistence type="predicted"/>
<comment type="caution">
    <text evidence="2">The sequence shown here is derived from an EMBL/GenBank/DDBJ whole genome shotgun (WGS) entry which is preliminary data.</text>
</comment>
<keyword evidence="1" id="KW-0732">Signal</keyword>
<dbReference type="Proteomes" id="UP000721861">
    <property type="component" value="Unassembled WGS sequence"/>
</dbReference>
<dbReference type="PROSITE" id="PS51257">
    <property type="entry name" value="PROKAR_LIPOPROTEIN"/>
    <property type="match status" value="1"/>
</dbReference>
<feature type="chain" id="PRO_5045920224" description="Calx-beta domain-containing protein" evidence="1">
    <location>
        <begin position="21"/>
        <end position="275"/>
    </location>
</feature>